<organism evidence="1 2">
    <name type="scientific">Candidatus Anaerobiospirillum pullicola</name>
    <dbReference type="NCBI Taxonomy" id="2838451"/>
    <lineage>
        <taxon>Bacteria</taxon>
        <taxon>Pseudomonadati</taxon>
        <taxon>Pseudomonadota</taxon>
        <taxon>Gammaproteobacteria</taxon>
        <taxon>Aeromonadales</taxon>
        <taxon>Succinivibrionaceae</taxon>
        <taxon>Anaerobiospirillum</taxon>
    </lineage>
</organism>
<protein>
    <submittedName>
        <fullName evidence="1">Uncharacterized protein</fullName>
    </submittedName>
</protein>
<proteinExistence type="predicted"/>
<evidence type="ECO:0000313" key="2">
    <source>
        <dbReference type="Proteomes" id="UP000733611"/>
    </source>
</evidence>
<accession>A0A948TGU6</accession>
<name>A0A948TGU6_9GAMM</name>
<reference evidence="1" key="2">
    <citation type="submission" date="2021-04" db="EMBL/GenBank/DDBJ databases">
        <authorList>
            <person name="Gilroy R."/>
        </authorList>
    </citation>
    <scope>NUCLEOTIDE SEQUENCE</scope>
    <source>
        <strain evidence="1">378</strain>
    </source>
</reference>
<comment type="caution">
    <text evidence="1">The sequence shown here is derived from an EMBL/GenBank/DDBJ whole genome shotgun (WGS) entry which is preliminary data.</text>
</comment>
<evidence type="ECO:0000313" key="1">
    <source>
        <dbReference type="EMBL" id="MBU3844776.1"/>
    </source>
</evidence>
<reference evidence="1" key="1">
    <citation type="journal article" date="2021" name="PeerJ">
        <title>Extensive microbial diversity within the chicken gut microbiome revealed by metagenomics and culture.</title>
        <authorList>
            <person name="Gilroy R."/>
            <person name="Ravi A."/>
            <person name="Getino M."/>
            <person name="Pursley I."/>
            <person name="Horton D.L."/>
            <person name="Alikhan N.F."/>
            <person name="Baker D."/>
            <person name="Gharbi K."/>
            <person name="Hall N."/>
            <person name="Watson M."/>
            <person name="Adriaenssens E.M."/>
            <person name="Foster-Nyarko E."/>
            <person name="Jarju S."/>
            <person name="Secka A."/>
            <person name="Antonio M."/>
            <person name="Oren A."/>
            <person name="Chaudhuri R.R."/>
            <person name="La Ragione R."/>
            <person name="Hildebrand F."/>
            <person name="Pallen M.J."/>
        </authorList>
    </citation>
    <scope>NUCLEOTIDE SEQUENCE</scope>
    <source>
        <strain evidence="1">378</strain>
    </source>
</reference>
<dbReference type="Proteomes" id="UP000733611">
    <property type="component" value="Unassembled WGS sequence"/>
</dbReference>
<gene>
    <name evidence="1" type="ORF">H9847_07930</name>
</gene>
<sequence>MIMTAATAVAPLLRPHKLQHSVVSVNALPPEPLWQQVPPPTLKRSSSEQHNKLSLVNTTEDSATATAANEAIAAILASPKKRVQLSARHIRALTEVAPNSEHALKLDAREVQRIANFIAQLGNGEPLTPPRHALDDLVGAIRAVRQTHF</sequence>
<dbReference type="AlphaFoldDB" id="A0A948TGU6"/>
<dbReference type="EMBL" id="JAHLFE010000163">
    <property type="protein sequence ID" value="MBU3844776.1"/>
    <property type="molecule type" value="Genomic_DNA"/>
</dbReference>